<proteinExistence type="predicted"/>
<protein>
    <submittedName>
        <fullName evidence="2">Cytochrome P450</fullName>
    </submittedName>
</protein>
<reference evidence="2" key="3">
    <citation type="submission" date="2016-06" db="UniProtKB">
        <authorList>
            <consortium name="WormBaseParasite"/>
        </authorList>
    </citation>
    <scope>IDENTIFICATION</scope>
</reference>
<evidence type="ECO:0000313" key="1">
    <source>
        <dbReference type="Proteomes" id="UP000050741"/>
    </source>
</evidence>
<evidence type="ECO:0000313" key="2">
    <source>
        <dbReference type="WBParaSite" id="GPLIN_000411400"/>
    </source>
</evidence>
<reference evidence="1" key="1">
    <citation type="submission" date="2013-12" db="EMBL/GenBank/DDBJ databases">
        <authorList>
            <person name="Aslett M."/>
        </authorList>
    </citation>
    <scope>NUCLEOTIDE SEQUENCE [LARGE SCALE GENOMIC DNA]</scope>
    <source>
        <strain evidence="1">Lindley</strain>
    </source>
</reference>
<accession>A0A183BU28</accession>
<keyword evidence="1" id="KW-1185">Reference proteome</keyword>
<dbReference type="WBParaSite" id="GPLIN_000411400">
    <property type="protein sequence ID" value="GPLIN_000411400"/>
    <property type="gene ID" value="GPLIN_000411400"/>
</dbReference>
<name>A0A183BU28_GLOPA</name>
<organism evidence="1 2">
    <name type="scientific">Globodera pallida</name>
    <name type="common">Potato cyst nematode worm</name>
    <name type="synonym">Heterodera pallida</name>
    <dbReference type="NCBI Taxonomy" id="36090"/>
    <lineage>
        <taxon>Eukaryota</taxon>
        <taxon>Metazoa</taxon>
        <taxon>Ecdysozoa</taxon>
        <taxon>Nematoda</taxon>
        <taxon>Chromadorea</taxon>
        <taxon>Rhabditida</taxon>
        <taxon>Tylenchina</taxon>
        <taxon>Tylenchomorpha</taxon>
        <taxon>Tylenchoidea</taxon>
        <taxon>Heteroderidae</taxon>
        <taxon>Heteroderinae</taxon>
        <taxon>Globodera</taxon>
    </lineage>
</organism>
<sequence>MHQLLLWHKQFVHLSDVLMLKEMEIAFTDALRLASGRILRAILNNPNFFPRERHATHAEFTHQLHLALLPSPSNLWYNQNLEAYSRFIEIPARTGNGRWAQLDDAHTIAILLRRPVGMIRNIPHAQLNNFTVQRTQQNIVEERTVVNPIVIWGLTIGSTSYRGKNC</sequence>
<dbReference type="AlphaFoldDB" id="A0A183BU28"/>
<dbReference type="Proteomes" id="UP000050741">
    <property type="component" value="Unassembled WGS sequence"/>
</dbReference>
<reference evidence="1" key="2">
    <citation type="submission" date="2014-05" db="EMBL/GenBank/DDBJ databases">
        <title>The genome and life-stage specific transcriptomes of Globodera pallida elucidate key aspects of plant parasitism by a cyst nematode.</title>
        <authorList>
            <person name="Cotton J.A."/>
            <person name="Lilley C.J."/>
            <person name="Jones L.M."/>
            <person name="Kikuchi T."/>
            <person name="Reid A.J."/>
            <person name="Thorpe P."/>
            <person name="Tsai I.J."/>
            <person name="Beasley H."/>
            <person name="Blok V."/>
            <person name="Cock P.J.A."/>
            <person name="Van den Akker S.E."/>
            <person name="Holroyd N."/>
            <person name="Hunt M."/>
            <person name="Mantelin S."/>
            <person name="Naghra H."/>
            <person name="Pain A."/>
            <person name="Palomares-Rius J.E."/>
            <person name="Zarowiecki M."/>
            <person name="Berriman M."/>
            <person name="Jones J.T."/>
            <person name="Urwin P.E."/>
        </authorList>
    </citation>
    <scope>NUCLEOTIDE SEQUENCE [LARGE SCALE GENOMIC DNA]</scope>
    <source>
        <strain evidence="1">Lindley</strain>
    </source>
</reference>